<feature type="region of interest" description="Disordered" evidence="3">
    <location>
        <begin position="281"/>
        <end position="335"/>
    </location>
</feature>
<dbReference type="PANTHER" id="PTHR30046">
    <property type="entry name" value="FLAGELLAR M-RING PROTEIN"/>
    <property type="match status" value="1"/>
</dbReference>
<protein>
    <submittedName>
        <fullName evidence="7">Flagellar M-ring protein FliF</fullName>
    </submittedName>
</protein>
<dbReference type="PANTHER" id="PTHR30046:SF0">
    <property type="entry name" value="FLAGELLAR M-RING PROTEIN"/>
    <property type="match status" value="1"/>
</dbReference>
<dbReference type="GO" id="GO:0016020">
    <property type="term" value="C:membrane"/>
    <property type="evidence" value="ECO:0007669"/>
    <property type="project" value="UniProtKB-SubCell"/>
</dbReference>
<evidence type="ECO:0000256" key="1">
    <source>
        <dbReference type="ARBA" id="ARBA00004370"/>
    </source>
</evidence>
<dbReference type="Gene3D" id="3.30.300.30">
    <property type="match status" value="1"/>
</dbReference>
<dbReference type="InterPro" id="IPR045851">
    <property type="entry name" value="AMP-bd_C_sf"/>
</dbReference>
<feature type="compositionally biased region" description="Low complexity" evidence="3">
    <location>
        <begin position="300"/>
        <end position="312"/>
    </location>
</feature>
<evidence type="ECO:0000313" key="8">
    <source>
        <dbReference type="Proteomes" id="UP000199315"/>
    </source>
</evidence>
<evidence type="ECO:0000256" key="2">
    <source>
        <dbReference type="ARBA" id="ARBA00023136"/>
    </source>
</evidence>
<evidence type="ECO:0000259" key="6">
    <source>
        <dbReference type="Pfam" id="PF08345"/>
    </source>
</evidence>
<dbReference type="Proteomes" id="UP000199315">
    <property type="component" value="Unassembled WGS sequence"/>
</dbReference>
<keyword evidence="4" id="KW-1133">Transmembrane helix</keyword>
<accession>A0A1D3TQQ5</accession>
<dbReference type="InterPro" id="IPR013556">
    <property type="entry name" value="Flag_M-ring_C"/>
</dbReference>
<comment type="subcellular location">
    <subcellularLocation>
        <location evidence="1">Membrane</location>
    </subcellularLocation>
</comment>
<evidence type="ECO:0000313" key="7">
    <source>
        <dbReference type="EMBL" id="SCP95938.1"/>
    </source>
</evidence>
<organism evidence="7 8">
    <name type="scientific">Anaerobium acetethylicum</name>
    <dbReference type="NCBI Taxonomy" id="1619234"/>
    <lineage>
        <taxon>Bacteria</taxon>
        <taxon>Bacillati</taxon>
        <taxon>Bacillota</taxon>
        <taxon>Clostridia</taxon>
        <taxon>Lachnospirales</taxon>
        <taxon>Lachnospiraceae</taxon>
        <taxon>Anaerobium</taxon>
    </lineage>
</organism>
<dbReference type="Pfam" id="PF08345">
    <property type="entry name" value="YscJ_FliF_C"/>
    <property type="match status" value="1"/>
</dbReference>
<evidence type="ECO:0000256" key="4">
    <source>
        <dbReference type="SAM" id="Phobius"/>
    </source>
</evidence>
<dbReference type="RefSeq" id="WP_091230714.1">
    <property type="nucleotide sequence ID" value="NZ_FMKA01000003.1"/>
</dbReference>
<dbReference type="STRING" id="1619234.SAMN05421730_100360"/>
<dbReference type="Pfam" id="PF01514">
    <property type="entry name" value="YscJ_FliF"/>
    <property type="match status" value="1"/>
</dbReference>
<gene>
    <name evidence="7" type="ORF">SAMN05421730_100360</name>
</gene>
<feature type="domain" description="Flagellar M-ring C-terminal" evidence="6">
    <location>
        <begin position="259"/>
        <end position="420"/>
    </location>
</feature>
<dbReference type="InterPro" id="IPR043427">
    <property type="entry name" value="YscJ/FliF"/>
</dbReference>
<evidence type="ECO:0000256" key="3">
    <source>
        <dbReference type="SAM" id="MobiDB-lite"/>
    </source>
</evidence>
<keyword evidence="7" id="KW-0966">Cell projection</keyword>
<keyword evidence="2 4" id="KW-0472">Membrane</keyword>
<sequence>MKDRLKQVPQKLLDFWDKYNGKQKTLMISIACVVILTFTILGVALSQPKMATLVTCESAAEAAEVKELLEAEGIPFEISDDGLIIAVEKEYLSDATLLLGANSIPADGYSIDNVFDGGFSATEADKEKKYKLYLEEKISDDLETMESVKTATVQLSIPENDGTIIAKEQDTYASVLLELDGKVENEAAKGLAKYIATAVGNKTPESILIIDSNGNVLFSGEEPSSVSGNASSQLAVKNEAENLVKSEVKDVLLGTNVYDNVEVAPNLVLNFDLINETEHTYTPADGQSQGLLSHEETYESETSGGTSSAPGTDANDDTTYVVEDGNQSSATVVEESKDYLPNEKITDTQYATGAVRYKESSISIVATTYKVYDEQKLKAQGALDEMSFDEFMAANKEKIKTEVDPDFYTMVSKATGIEEENISIVAYDIPFFQASEEEEGTIWDYAVIAMIILILALLGFVVFKSARPLHTGEIEPELSVDALLAATKENVELENIDFKDKSETRIMIEKFVDENPEAVAQLLRNWLNEEWE</sequence>
<evidence type="ECO:0000259" key="5">
    <source>
        <dbReference type="Pfam" id="PF01514"/>
    </source>
</evidence>
<proteinExistence type="predicted"/>
<keyword evidence="7" id="KW-0282">Flagellum</keyword>
<feature type="transmembrane region" description="Helical" evidence="4">
    <location>
        <begin position="442"/>
        <end position="463"/>
    </location>
</feature>
<dbReference type="InterPro" id="IPR006182">
    <property type="entry name" value="FliF_N_dom"/>
</dbReference>
<keyword evidence="4" id="KW-0812">Transmembrane</keyword>
<reference evidence="7 8" key="1">
    <citation type="submission" date="2016-09" db="EMBL/GenBank/DDBJ databases">
        <authorList>
            <person name="Capua I."/>
            <person name="De Benedictis P."/>
            <person name="Joannis T."/>
            <person name="Lombin L.H."/>
            <person name="Cattoli G."/>
        </authorList>
    </citation>
    <scope>NUCLEOTIDE SEQUENCE [LARGE SCALE GENOMIC DNA]</scope>
    <source>
        <strain evidence="7 8">GluBS11</strain>
    </source>
</reference>
<dbReference type="AlphaFoldDB" id="A0A1D3TQQ5"/>
<keyword evidence="7" id="KW-0969">Cilium</keyword>
<keyword evidence="8" id="KW-1185">Reference proteome</keyword>
<dbReference type="EMBL" id="FMKA01000003">
    <property type="protein sequence ID" value="SCP95938.1"/>
    <property type="molecule type" value="Genomic_DNA"/>
</dbReference>
<dbReference type="OrthoDB" id="9807026at2"/>
<feature type="domain" description="Flagellar M-ring N-terminal" evidence="5">
    <location>
        <begin position="46"/>
        <end position="218"/>
    </location>
</feature>
<name>A0A1D3TQQ5_9FIRM</name>
<feature type="transmembrane region" description="Helical" evidence="4">
    <location>
        <begin position="26"/>
        <end position="45"/>
    </location>
</feature>